<proteinExistence type="inferred from homology"/>
<evidence type="ECO:0000256" key="3">
    <source>
        <dbReference type="ARBA" id="ARBA00009409"/>
    </source>
</evidence>
<dbReference type="AlphaFoldDB" id="A0A229UWQ6"/>
<evidence type="ECO:0000256" key="13">
    <source>
        <dbReference type="ARBA" id="ARBA00023295"/>
    </source>
</evidence>
<evidence type="ECO:0000256" key="15">
    <source>
        <dbReference type="PROSITE-ProRule" id="PRU00391"/>
    </source>
</evidence>
<dbReference type="GO" id="GO:0003684">
    <property type="term" value="F:damaged DNA binding"/>
    <property type="evidence" value="ECO:0007669"/>
    <property type="project" value="InterPro"/>
</dbReference>
<keyword evidence="4" id="KW-0479">Metal-binding</keyword>
<dbReference type="Proteomes" id="UP000215509">
    <property type="component" value="Unassembled WGS sequence"/>
</dbReference>
<name>A0A229UWQ6_9BACL</name>
<feature type="domain" description="FPG-type" evidence="16">
    <location>
        <begin position="236"/>
        <end position="270"/>
    </location>
</feature>
<dbReference type="SUPFAM" id="SSF46946">
    <property type="entry name" value="S13-like H2TH domain"/>
    <property type="match status" value="1"/>
</dbReference>
<evidence type="ECO:0000256" key="14">
    <source>
        <dbReference type="ARBA" id="ARBA00044632"/>
    </source>
</evidence>
<dbReference type="SUPFAM" id="SSF57716">
    <property type="entry name" value="Glucocorticoid receptor-like (DNA-binding domain)"/>
    <property type="match status" value="1"/>
</dbReference>
<dbReference type="OrthoDB" id="9800855at2"/>
<comment type="caution">
    <text evidence="18">The sequence shown here is derived from an EMBL/GenBank/DDBJ whole genome shotgun (WGS) entry which is preliminary data.</text>
</comment>
<dbReference type="Gene3D" id="3.20.190.10">
    <property type="entry name" value="MutM-like, N-terminal"/>
    <property type="match status" value="1"/>
</dbReference>
<dbReference type="PANTHER" id="PTHR22993:SF9">
    <property type="entry name" value="FORMAMIDOPYRIMIDINE-DNA GLYCOSYLASE"/>
    <property type="match status" value="1"/>
</dbReference>
<organism evidence="18 19">
    <name type="scientific">Paenibacillus rigui</name>
    <dbReference type="NCBI Taxonomy" id="554312"/>
    <lineage>
        <taxon>Bacteria</taxon>
        <taxon>Bacillati</taxon>
        <taxon>Bacillota</taxon>
        <taxon>Bacilli</taxon>
        <taxon>Bacillales</taxon>
        <taxon>Paenibacillaceae</taxon>
        <taxon>Paenibacillus</taxon>
    </lineage>
</organism>
<dbReference type="InterPro" id="IPR000214">
    <property type="entry name" value="Znf_DNA_glyclase/AP_lyase"/>
</dbReference>
<evidence type="ECO:0000256" key="8">
    <source>
        <dbReference type="ARBA" id="ARBA00022833"/>
    </source>
</evidence>
<evidence type="ECO:0000256" key="9">
    <source>
        <dbReference type="ARBA" id="ARBA00023125"/>
    </source>
</evidence>
<evidence type="ECO:0000256" key="10">
    <source>
        <dbReference type="ARBA" id="ARBA00023204"/>
    </source>
</evidence>
<dbReference type="PROSITE" id="PS51066">
    <property type="entry name" value="ZF_FPG_2"/>
    <property type="match status" value="1"/>
</dbReference>
<gene>
    <name evidence="18" type="ORF">CF651_01990</name>
</gene>
<reference evidence="18 19" key="1">
    <citation type="submission" date="2017-07" db="EMBL/GenBank/DDBJ databases">
        <title>Genome sequencing and assembly of Paenibacillus rigui.</title>
        <authorList>
            <person name="Mayilraj S."/>
        </authorList>
    </citation>
    <scope>NUCLEOTIDE SEQUENCE [LARGE SCALE GENOMIC DNA]</scope>
    <source>
        <strain evidence="18 19">JCM 16352</strain>
    </source>
</reference>
<keyword evidence="7" id="KW-0378">Hydrolase</keyword>
<feature type="domain" description="Formamidopyrimidine-DNA glycosylase catalytic" evidence="17">
    <location>
        <begin position="2"/>
        <end position="112"/>
    </location>
</feature>
<evidence type="ECO:0000256" key="4">
    <source>
        <dbReference type="ARBA" id="ARBA00022723"/>
    </source>
</evidence>
<evidence type="ECO:0000313" key="18">
    <source>
        <dbReference type="EMBL" id="OXM87902.1"/>
    </source>
</evidence>
<comment type="catalytic activity">
    <reaction evidence="14">
        <text>2'-deoxyribonucleotide-(2'-deoxyribose 5'-phosphate)-2'-deoxyribonucleotide-DNA = a 3'-end 2'-deoxyribonucleotide-(2,3-dehydro-2,3-deoxyribose 5'-phosphate)-DNA + a 5'-end 5'-phospho-2'-deoxyribonucleoside-DNA + H(+)</text>
        <dbReference type="Rhea" id="RHEA:66592"/>
        <dbReference type="Rhea" id="RHEA-COMP:13180"/>
        <dbReference type="Rhea" id="RHEA-COMP:16897"/>
        <dbReference type="Rhea" id="RHEA-COMP:17067"/>
        <dbReference type="ChEBI" id="CHEBI:15378"/>
        <dbReference type="ChEBI" id="CHEBI:136412"/>
        <dbReference type="ChEBI" id="CHEBI:157695"/>
        <dbReference type="ChEBI" id="CHEBI:167181"/>
        <dbReference type="EC" id="4.2.99.18"/>
    </reaction>
</comment>
<keyword evidence="5" id="KW-0227">DNA damage</keyword>
<evidence type="ECO:0000256" key="5">
    <source>
        <dbReference type="ARBA" id="ARBA00022763"/>
    </source>
</evidence>
<dbReference type="Gene3D" id="1.10.8.50">
    <property type="match status" value="1"/>
</dbReference>
<sequence length="270" mass="30567">MPELPEMENYKLLLGTRLNGHTITMVEVTREKSINVPVEQFQQALLGNSIRYIERRGKHLLFHLSNSKLLLLHLMLGGVLFCGTEEQKPDRTVQVTLRFGNMLLYCIGLRLGYIHLYEHPESAAQVLQKLGPEPMEPGFTLNHFKGAIGKQRGTLKATLVDQHVMAGIGNCYSDEICFDAGLLPERRCAELSAIEVDQLYRSMRHVLSEAIRYGGYMDMPLYAGDVLTGGYDSRCQVYDREGESCYRCGHLIMRNEVSSKKSFCCPNCQQ</sequence>
<evidence type="ECO:0000259" key="17">
    <source>
        <dbReference type="PROSITE" id="PS51068"/>
    </source>
</evidence>
<keyword evidence="12" id="KW-0511">Multifunctional enzyme</keyword>
<keyword evidence="10" id="KW-0234">DNA repair</keyword>
<evidence type="ECO:0000256" key="12">
    <source>
        <dbReference type="ARBA" id="ARBA00023268"/>
    </source>
</evidence>
<keyword evidence="18" id="KW-0540">Nuclease</keyword>
<dbReference type="Pfam" id="PF01149">
    <property type="entry name" value="Fapy_DNA_glyco"/>
    <property type="match status" value="1"/>
</dbReference>
<dbReference type="InterPro" id="IPR012319">
    <property type="entry name" value="FPG_cat"/>
</dbReference>
<keyword evidence="13" id="KW-0326">Glycosidase</keyword>
<evidence type="ECO:0000256" key="11">
    <source>
        <dbReference type="ARBA" id="ARBA00023239"/>
    </source>
</evidence>
<evidence type="ECO:0000259" key="16">
    <source>
        <dbReference type="PROSITE" id="PS51066"/>
    </source>
</evidence>
<evidence type="ECO:0000256" key="1">
    <source>
        <dbReference type="ARBA" id="ARBA00001668"/>
    </source>
</evidence>
<evidence type="ECO:0000256" key="7">
    <source>
        <dbReference type="ARBA" id="ARBA00022801"/>
    </source>
</evidence>
<evidence type="ECO:0000313" key="19">
    <source>
        <dbReference type="Proteomes" id="UP000215509"/>
    </source>
</evidence>
<accession>A0A229UWQ6</accession>
<keyword evidence="6 15" id="KW-0863">Zinc-finger</keyword>
<dbReference type="PANTHER" id="PTHR22993">
    <property type="entry name" value="FORMAMIDOPYRIMIDINE-DNA GLYCOSYLASE"/>
    <property type="match status" value="1"/>
</dbReference>
<dbReference type="SMART" id="SM00898">
    <property type="entry name" value="Fapy_DNA_glyco"/>
    <property type="match status" value="1"/>
</dbReference>
<comment type="cofactor">
    <cofactor evidence="2">
        <name>Zn(2+)</name>
        <dbReference type="ChEBI" id="CHEBI:29105"/>
    </cofactor>
</comment>
<dbReference type="FunFam" id="1.10.8.50:FF:000003">
    <property type="entry name" value="Formamidopyrimidine-DNA glycosylase"/>
    <property type="match status" value="1"/>
</dbReference>
<dbReference type="GO" id="GO:0034039">
    <property type="term" value="F:8-oxo-7,8-dihydroguanine DNA N-glycosylase activity"/>
    <property type="evidence" value="ECO:0007669"/>
    <property type="project" value="TreeGrafter"/>
</dbReference>
<keyword evidence="11" id="KW-0456">Lyase</keyword>
<dbReference type="InterPro" id="IPR010979">
    <property type="entry name" value="Ribosomal_uS13-like_H2TH"/>
</dbReference>
<dbReference type="InterPro" id="IPR035937">
    <property type="entry name" value="FPG_N"/>
</dbReference>
<evidence type="ECO:0000256" key="2">
    <source>
        <dbReference type="ARBA" id="ARBA00001947"/>
    </source>
</evidence>
<dbReference type="GO" id="GO:0006284">
    <property type="term" value="P:base-excision repair"/>
    <property type="evidence" value="ECO:0007669"/>
    <property type="project" value="InterPro"/>
</dbReference>
<keyword evidence="9" id="KW-0238">DNA-binding</keyword>
<dbReference type="GO" id="GO:0003690">
    <property type="term" value="F:double-stranded DNA binding"/>
    <property type="evidence" value="ECO:0007669"/>
    <property type="project" value="UniProtKB-ARBA"/>
</dbReference>
<comment type="similarity">
    <text evidence="3">Belongs to the FPG family.</text>
</comment>
<keyword evidence="18" id="KW-0255">Endonuclease</keyword>
<dbReference type="PROSITE" id="PS51068">
    <property type="entry name" value="FPG_CAT"/>
    <property type="match status" value="1"/>
</dbReference>
<dbReference type="GO" id="GO:0008270">
    <property type="term" value="F:zinc ion binding"/>
    <property type="evidence" value="ECO:0007669"/>
    <property type="project" value="UniProtKB-KW"/>
</dbReference>
<evidence type="ECO:0000256" key="6">
    <source>
        <dbReference type="ARBA" id="ARBA00022771"/>
    </source>
</evidence>
<dbReference type="Pfam" id="PF06831">
    <property type="entry name" value="H2TH"/>
    <property type="match status" value="1"/>
</dbReference>
<dbReference type="SUPFAM" id="SSF81624">
    <property type="entry name" value="N-terminal domain of MutM-like DNA repair proteins"/>
    <property type="match status" value="1"/>
</dbReference>
<dbReference type="InterPro" id="IPR015886">
    <property type="entry name" value="H2TH_FPG"/>
</dbReference>
<dbReference type="GO" id="GO:0140078">
    <property type="term" value="F:class I DNA-(apurinic or apyrimidinic site) endonuclease activity"/>
    <property type="evidence" value="ECO:0007669"/>
    <property type="project" value="UniProtKB-EC"/>
</dbReference>
<keyword evidence="19" id="KW-1185">Reference proteome</keyword>
<dbReference type="RefSeq" id="WP_094013152.1">
    <property type="nucleotide sequence ID" value="NZ_NMQW01000002.1"/>
</dbReference>
<dbReference type="SMART" id="SM01232">
    <property type="entry name" value="H2TH"/>
    <property type="match status" value="1"/>
</dbReference>
<dbReference type="EMBL" id="NMQW01000002">
    <property type="protein sequence ID" value="OXM87902.1"/>
    <property type="molecule type" value="Genomic_DNA"/>
</dbReference>
<protein>
    <submittedName>
        <fullName evidence="18">Endonuclease VIII</fullName>
    </submittedName>
</protein>
<comment type="catalytic activity">
    <reaction evidence="1">
        <text>Hydrolysis of DNA containing ring-opened 7-methylguanine residues, releasing 2,6-diamino-4-hydroxy-5-(N-methyl)formamidopyrimidine.</text>
        <dbReference type="EC" id="3.2.2.23"/>
    </reaction>
</comment>
<keyword evidence="8" id="KW-0862">Zinc</keyword>